<dbReference type="InParanoid" id="A0A146G5D6"/>
<feature type="transmembrane region" description="Helical" evidence="1">
    <location>
        <begin position="9"/>
        <end position="34"/>
    </location>
</feature>
<feature type="transmembrane region" description="Helical" evidence="1">
    <location>
        <begin position="75"/>
        <end position="99"/>
    </location>
</feature>
<reference evidence="3" key="1">
    <citation type="journal article" date="2017" name="Genome Announc.">
        <title>Draft Genome Sequence of Terrimicrobium sacchariphilum NM-5T, a Facultative Anaerobic Soil Bacterium of the Class Spartobacteria.</title>
        <authorList>
            <person name="Qiu Y.L."/>
            <person name="Tourlousse D.M."/>
            <person name="Matsuura N."/>
            <person name="Ohashi A."/>
            <person name="Sekiguchi Y."/>
        </authorList>
    </citation>
    <scope>NUCLEOTIDE SEQUENCE [LARGE SCALE GENOMIC DNA]</scope>
    <source>
        <strain evidence="3">NM-5</strain>
    </source>
</reference>
<proteinExistence type="predicted"/>
<evidence type="ECO:0000313" key="2">
    <source>
        <dbReference type="EMBL" id="GAT31966.1"/>
    </source>
</evidence>
<evidence type="ECO:0000313" key="3">
    <source>
        <dbReference type="Proteomes" id="UP000076023"/>
    </source>
</evidence>
<comment type="caution">
    <text evidence="2">The sequence shown here is derived from an EMBL/GenBank/DDBJ whole genome shotgun (WGS) entry which is preliminary data.</text>
</comment>
<dbReference type="OrthoDB" id="122097at2"/>
<keyword evidence="1" id="KW-1133">Transmembrane helix</keyword>
<dbReference type="Pfam" id="PF07843">
    <property type="entry name" value="DUF1634"/>
    <property type="match status" value="1"/>
</dbReference>
<organism evidence="2 3">
    <name type="scientific">Terrimicrobium sacchariphilum</name>
    <dbReference type="NCBI Taxonomy" id="690879"/>
    <lineage>
        <taxon>Bacteria</taxon>
        <taxon>Pseudomonadati</taxon>
        <taxon>Verrucomicrobiota</taxon>
        <taxon>Terrimicrobiia</taxon>
        <taxon>Terrimicrobiales</taxon>
        <taxon>Terrimicrobiaceae</taxon>
        <taxon>Terrimicrobium</taxon>
    </lineage>
</organism>
<evidence type="ECO:0000256" key="1">
    <source>
        <dbReference type="SAM" id="Phobius"/>
    </source>
</evidence>
<keyword evidence="1" id="KW-0472">Membrane</keyword>
<accession>A0A146G5D6</accession>
<dbReference type="Proteomes" id="UP000076023">
    <property type="component" value="Unassembled WGS sequence"/>
</dbReference>
<protein>
    <recommendedName>
        <fullName evidence="4">DUF1634 domain-containing protein</fullName>
    </recommendedName>
</protein>
<dbReference type="EMBL" id="BDCO01000002">
    <property type="protein sequence ID" value="GAT31966.1"/>
    <property type="molecule type" value="Genomic_DNA"/>
</dbReference>
<feature type="transmembrane region" description="Helical" evidence="1">
    <location>
        <begin position="106"/>
        <end position="122"/>
    </location>
</feature>
<evidence type="ECO:0008006" key="4">
    <source>
        <dbReference type="Google" id="ProtNLM"/>
    </source>
</evidence>
<keyword evidence="1" id="KW-0812">Transmembrane</keyword>
<keyword evidence="3" id="KW-1185">Reference proteome</keyword>
<dbReference type="AlphaFoldDB" id="A0A146G5D6"/>
<sequence>MTDEKIQSLLARVMVGGVIISGIIIFSGLTWYLATHIGVPPGDHVFSGEPKYFESFGGMIRRAFSWHEFGERRSVIMVGIVLLLFNPIVRVGLAVAGFFAQRDWQYCAISALVFAVLVFSFFA</sequence>
<dbReference type="RefSeq" id="WP_075077831.1">
    <property type="nucleotide sequence ID" value="NZ_BDCO01000002.1"/>
</dbReference>
<dbReference type="STRING" id="690879.TSACC_2363"/>
<name>A0A146G5D6_TERSA</name>
<dbReference type="InterPro" id="IPR012861">
    <property type="entry name" value="DUF1634"/>
</dbReference>
<gene>
    <name evidence="2" type="ORF">TSACC_2363</name>
</gene>